<dbReference type="AlphaFoldDB" id="A0A5B8FUY9"/>
<reference evidence="2 3" key="1">
    <citation type="submission" date="2019-06" db="EMBL/GenBank/DDBJ databases">
        <title>Genome sequence of Rhodobacteraceae bacterium D4M1.</title>
        <authorList>
            <person name="Cao J."/>
        </authorList>
    </citation>
    <scope>NUCLEOTIDE SEQUENCE [LARGE SCALE GENOMIC DNA]</scope>
    <source>
        <strain evidence="2 3">D4M1</strain>
    </source>
</reference>
<dbReference type="InterPro" id="IPR010607">
    <property type="entry name" value="DUF1194"/>
</dbReference>
<keyword evidence="3" id="KW-1185">Reference proteome</keyword>
<protein>
    <submittedName>
        <fullName evidence="2">DUF1194 domain-containing protein</fullName>
    </submittedName>
</protein>
<dbReference type="EMBL" id="CP040818">
    <property type="protein sequence ID" value="QDL91134.1"/>
    <property type="molecule type" value="Genomic_DNA"/>
</dbReference>
<keyword evidence="1" id="KW-0732">Signal</keyword>
<proteinExistence type="predicted"/>
<evidence type="ECO:0000256" key="1">
    <source>
        <dbReference type="SAM" id="SignalP"/>
    </source>
</evidence>
<feature type="chain" id="PRO_5023110746" evidence="1">
    <location>
        <begin position="25"/>
        <end position="263"/>
    </location>
</feature>
<evidence type="ECO:0000313" key="3">
    <source>
        <dbReference type="Proteomes" id="UP000305888"/>
    </source>
</evidence>
<dbReference type="OrthoDB" id="9792179at2"/>
<gene>
    <name evidence="2" type="ORF">FDP22_04665</name>
</gene>
<dbReference type="RefSeq" id="WP_138575532.1">
    <property type="nucleotide sequence ID" value="NZ_CP040818.1"/>
</dbReference>
<dbReference type="Proteomes" id="UP000305888">
    <property type="component" value="Chromosome"/>
</dbReference>
<accession>A0A5B8FUY9</accession>
<dbReference type="InterPro" id="IPR036465">
    <property type="entry name" value="vWFA_dom_sf"/>
</dbReference>
<organism evidence="2 3">
    <name type="scientific">Paroceanicella profunda</name>
    <dbReference type="NCBI Taxonomy" id="2579971"/>
    <lineage>
        <taxon>Bacteria</taxon>
        <taxon>Pseudomonadati</taxon>
        <taxon>Pseudomonadota</taxon>
        <taxon>Alphaproteobacteria</taxon>
        <taxon>Rhodobacterales</taxon>
        <taxon>Paracoccaceae</taxon>
        <taxon>Paroceanicella</taxon>
    </lineage>
</organism>
<name>A0A5B8FUY9_9RHOB</name>
<dbReference type="SUPFAM" id="SSF53300">
    <property type="entry name" value="vWA-like"/>
    <property type="match status" value="1"/>
</dbReference>
<evidence type="ECO:0000313" key="2">
    <source>
        <dbReference type="EMBL" id="QDL91134.1"/>
    </source>
</evidence>
<feature type="signal peptide" evidence="1">
    <location>
        <begin position="1"/>
        <end position="24"/>
    </location>
</feature>
<dbReference type="Pfam" id="PF06707">
    <property type="entry name" value="DUF1194"/>
    <property type="match status" value="1"/>
</dbReference>
<dbReference type="Gene3D" id="3.40.50.410">
    <property type="entry name" value="von Willebrand factor, type A domain"/>
    <property type="match status" value="1"/>
</dbReference>
<sequence>MGARAVGAAVALIAVLLSGLAARAEPVDLELVFAVDVSRSMDADEQAIQRDGYAEALTHPAVLSAIASGEHRRIAISYLEWGGPWSGRLVMDWTVIASEADAAAAAAQLRAVPVRSASGTSISAGLTQAAQLFLDNGYEGTRRVIDVSGDGPNNTGGPVAPVRDALVAAGIQINGLPVMIKRATGPFSLPDLDFYYEDCVIGGPGAFVVPVLEKSGFVAAIRLKMVMEIAALAPPARLRNAGMTDCMIGEQMRRRWIDMQGWE</sequence>
<dbReference type="KEGG" id="ppru:FDP22_04665"/>